<dbReference type="OrthoDB" id="5417887at2759"/>
<evidence type="ECO:0000313" key="11">
    <source>
        <dbReference type="Proteomes" id="UP000006039"/>
    </source>
</evidence>
<name>J3NM83_GAET3</name>
<dbReference type="InterPro" id="IPR049326">
    <property type="entry name" value="Rhodopsin_dom_fungi"/>
</dbReference>
<gene>
    <name evidence="10" type="primary">20342845</name>
    <name evidence="9" type="ORF">GGTG_02387</name>
</gene>
<evidence type="ECO:0000256" key="7">
    <source>
        <dbReference type="SAM" id="Phobius"/>
    </source>
</evidence>
<dbReference type="PANTHER" id="PTHR33048:SF42">
    <property type="entry name" value="INTEGRAL MEMBRANE PROTEIN"/>
    <property type="match status" value="1"/>
</dbReference>
<evidence type="ECO:0000313" key="9">
    <source>
        <dbReference type="EMBL" id="EJT82414.1"/>
    </source>
</evidence>
<evidence type="ECO:0000256" key="3">
    <source>
        <dbReference type="ARBA" id="ARBA00022989"/>
    </source>
</evidence>
<evidence type="ECO:0000256" key="1">
    <source>
        <dbReference type="ARBA" id="ARBA00004141"/>
    </source>
</evidence>
<dbReference type="VEuPathDB" id="FungiDB:GGTG_02387"/>
<dbReference type="AlphaFoldDB" id="J3NM83"/>
<dbReference type="GeneID" id="20342845"/>
<accession>J3NM83</accession>
<keyword evidence="2 7" id="KW-0812">Transmembrane</keyword>
<dbReference type="PANTHER" id="PTHR33048">
    <property type="entry name" value="PTH11-LIKE INTEGRAL MEMBRANE PROTEIN (AFU_ORTHOLOGUE AFUA_5G11245)"/>
    <property type="match status" value="1"/>
</dbReference>
<dbReference type="eggNOG" id="ENOG502R93K">
    <property type="taxonomic scope" value="Eukaryota"/>
</dbReference>
<feature type="transmembrane region" description="Helical" evidence="7">
    <location>
        <begin position="32"/>
        <end position="50"/>
    </location>
</feature>
<keyword evidence="4 7" id="KW-0472">Membrane</keyword>
<dbReference type="Proteomes" id="UP000006039">
    <property type="component" value="Unassembled WGS sequence"/>
</dbReference>
<dbReference type="EMBL" id="GL385395">
    <property type="protein sequence ID" value="EJT82414.1"/>
    <property type="molecule type" value="Genomic_DNA"/>
</dbReference>
<protein>
    <recommendedName>
        <fullName evidence="8">Rhodopsin domain-containing protein</fullName>
    </recommendedName>
</protein>
<reference evidence="9" key="2">
    <citation type="submission" date="2010-07" db="EMBL/GenBank/DDBJ databases">
        <authorList>
            <consortium name="The Broad Institute Genome Sequencing Platform"/>
            <consortium name="Broad Institute Genome Sequencing Center for Infectious Disease"/>
            <person name="Ma L.-J."/>
            <person name="Dead R."/>
            <person name="Young S."/>
            <person name="Zeng Q."/>
            <person name="Koehrsen M."/>
            <person name="Alvarado L."/>
            <person name="Berlin A."/>
            <person name="Chapman S.B."/>
            <person name="Chen Z."/>
            <person name="Freedman E."/>
            <person name="Gellesch M."/>
            <person name="Goldberg J."/>
            <person name="Griggs A."/>
            <person name="Gujja S."/>
            <person name="Heilman E.R."/>
            <person name="Heiman D."/>
            <person name="Hepburn T."/>
            <person name="Howarth C."/>
            <person name="Jen D."/>
            <person name="Larson L."/>
            <person name="Mehta T."/>
            <person name="Neiman D."/>
            <person name="Pearson M."/>
            <person name="Roberts A."/>
            <person name="Saif S."/>
            <person name="Shea T."/>
            <person name="Shenoy N."/>
            <person name="Sisk P."/>
            <person name="Stolte C."/>
            <person name="Sykes S."/>
            <person name="Walk T."/>
            <person name="White J."/>
            <person name="Yandava C."/>
            <person name="Haas B."/>
            <person name="Nusbaum C."/>
            <person name="Birren B."/>
        </authorList>
    </citation>
    <scope>NUCLEOTIDE SEQUENCE</scope>
    <source>
        <strain evidence="9">R3-111a-1</strain>
    </source>
</reference>
<feature type="transmembrane region" description="Helical" evidence="7">
    <location>
        <begin position="62"/>
        <end position="81"/>
    </location>
</feature>
<dbReference type="RefSeq" id="XP_009218423.1">
    <property type="nucleotide sequence ID" value="XM_009220159.1"/>
</dbReference>
<keyword evidence="11" id="KW-1185">Reference proteome</keyword>
<feature type="domain" description="Rhodopsin" evidence="8">
    <location>
        <begin position="46"/>
        <end position="180"/>
    </location>
</feature>
<dbReference type="InterPro" id="IPR052337">
    <property type="entry name" value="SAT4-like"/>
</dbReference>
<evidence type="ECO:0000256" key="6">
    <source>
        <dbReference type="SAM" id="MobiDB-lite"/>
    </source>
</evidence>
<organism evidence="9">
    <name type="scientific">Gaeumannomyces tritici (strain R3-111a-1)</name>
    <name type="common">Wheat and barley take-all root rot fungus</name>
    <name type="synonym">Gaeumannomyces graminis var. tritici</name>
    <dbReference type="NCBI Taxonomy" id="644352"/>
    <lineage>
        <taxon>Eukaryota</taxon>
        <taxon>Fungi</taxon>
        <taxon>Dikarya</taxon>
        <taxon>Ascomycota</taxon>
        <taxon>Pezizomycotina</taxon>
        <taxon>Sordariomycetes</taxon>
        <taxon>Sordariomycetidae</taxon>
        <taxon>Magnaporthales</taxon>
        <taxon>Magnaporthaceae</taxon>
        <taxon>Gaeumannomyces</taxon>
    </lineage>
</organism>
<dbReference type="Pfam" id="PF20684">
    <property type="entry name" value="Fung_rhodopsin"/>
    <property type="match status" value="1"/>
</dbReference>
<reference evidence="9" key="3">
    <citation type="submission" date="2010-09" db="EMBL/GenBank/DDBJ databases">
        <title>Annotation of Gaeumannomyces graminis var. tritici R3-111a-1.</title>
        <authorList>
            <consortium name="The Broad Institute Genome Sequencing Platform"/>
            <person name="Ma L.-J."/>
            <person name="Dead R."/>
            <person name="Young S.K."/>
            <person name="Zeng Q."/>
            <person name="Gargeya S."/>
            <person name="Fitzgerald M."/>
            <person name="Haas B."/>
            <person name="Abouelleil A."/>
            <person name="Alvarado L."/>
            <person name="Arachchi H.M."/>
            <person name="Berlin A."/>
            <person name="Brown A."/>
            <person name="Chapman S.B."/>
            <person name="Chen Z."/>
            <person name="Dunbar C."/>
            <person name="Freedman E."/>
            <person name="Gearin G."/>
            <person name="Gellesch M."/>
            <person name="Goldberg J."/>
            <person name="Griggs A."/>
            <person name="Gujja S."/>
            <person name="Heiman D."/>
            <person name="Howarth C."/>
            <person name="Larson L."/>
            <person name="Lui A."/>
            <person name="MacDonald P.J.P."/>
            <person name="Mehta T."/>
            <person name="Montmayeur A."/>
            <person name="Murphy C."/>
            <person name="Neiman D."/>
            <person name="Pearson M."/>
            <person name="Priest M."/>
            <person name="Roberts A."/>
            <person name="Saif S."/>
            <person name="Shea T."/>
            <person name="Shenoy N."/>
            <person name="Sisk P."/>
            <person name="Stolte C."/>
            <person name="Sykes S."/>
            <person name="Yandava C."/>
            <person name="Wortman J."/>
            <person name="Nusbaum C."/>
            <person name="Birren B."/>
        </authorList>
    </citation>
    <scope>NUCLEOTIDE SEQUENCE</scope>
    <source>
        <strain evidence="9">R3-111a-1</strain>
    </source>
</reference>
<keyword evidence="3 7" id="KW-1133">Transmembrane helix</keyword>
<feature type="region of interest" description="Disordered" evidence="6">
    <location>
        <begin position="307"/>
        <end position="361"/>
    </location>
</feature>
<dbReference type="GO" id="GO:0016020">
    <property type="term" value="C:membrane"/>
    <property type="evidence" value="ECO:0007669"/>
    <property type="project" value="UniProtKB-SubCell"/>
</dbReference>
<evidence type="ECO:0000256" key="4">
    <source>
        <dbReference type="ARBA" id="ARBA00023136"/>
    </source>
</evidence>
<dbReference type="EnsemblFungi" id="EJT82414">
    <property type="protein sequence ID" value="EJT82414"/>
    <property type="gene ID" value="GGTG_02387"/>
</dbReference>
<evidence type="ECO:0000259" key="8">
    <source>
        <dbReference type="Pfam" id="PF20684"/>
    </source>
</evidence>
<proteinExistence type="inferred from homology"/>
<evidence type="ECO:0000256" key="2">
    <source>
        <dbReference type="ARBA" id="ARBA00022692"/>
    </source>
</evidence>
<reference evidence="11" key="1">
    <citation type="submission" date="2010-07" db="EMBL/GenBank/DDBJ databases">
        <title>The genome sequence of Gaeumannomyces graminis var. tritici strain R3-111a-1.</title>
        <authorList>
            <consortium name="The Broad Institute Genome Sequencing Platform"/>
            <person name="Ma L.-J."/>
            <person name="Dead R."/>
            <person name="Young S."/>
            <person name="Zeng Q."/>
            <person name="Koehrsen M."/>
            <person name="Alvarado L."/>
            <person name="Berlin A."/>
            <person name="Chapman S.B."/>
            <person name="Chen Z."/>
            <person name="Freedman E."/>
            <person name="Gellesch M."/>
            <person name="Goldberg J."/>
            <person name="Griggs A."/>
            <person name="Gujja S."/>
            <person name="Heilman E.R."/>
            <person name="Heiman D."/>
            <person name="Hepburn T."/>
            <person name="Howarth C."/>
            <person name="Jen D."/>
            <person name="Larson L."/>
            <person name="Mehta T."/>
            <person name="Neiman D."/>
            <person name="Pearson M."/>
            <person name="Roberts A."/>
            <person name="Saif S."/>
            <person name="Shea T."/>
            <person name="Shenoy N."/>
            <person name="Sisk P."/>
            <person name="Stolte C."/>
            <person name="Sykes S."/>
            <person name="Walk T."/>
            <person name="White J."/>
            <person name="Yandava C."/>
            <person name="Haas B."/>
            <person name="Nusbaum C."/>
            <person name="Birren B."/>
        </authorList>
    </citation>
    <scope>NUCLEOTIDE SEQUENCE [LARGE SCALE GENOMIC DNA]</scope>
    <source>
        <strain evidence="11">R3-111a-1</strain>
    </source>
</reference>
<feature type="compositionally biased region" description="Basic and acidic residues" evidence="6">
    <location>
        <begin position="334"/>
        <end position="350"/>
    </location>
</feature>
<dbReference type="STRING" id="644352.J3NM83"/>
<comment type="similarity">
    <text evidence="5">Belongs to the SAT4 family.</text>
</comment>
<dbReference type="HOGENOM" id="CLU_028200_3_0_1"/>
<evidence type="ECO:0000256" key="5">
    <source>
        <dbReference type="ARBA" id="ARBA00038359"/>
    </source>
</evidence>
<sequence length="361" mass="38781">MYLRDVAAAIGTSGYEAGDPEAVDYDPRAMKAVWSLFVFATVFILLRLYSKARRNNALWWDDYVLLASWIFFLVACAQLSINVRNGFGRSGSTLDPDSLDRVGLDGLVVGTGLLLATPGSKTSFVITLGRISGPKLTAALWCATVSMNAFHAANLVVQWAQCTPLEKSWDLVVEGSCLPIGVNLGLSMGSAARAAATAFAKVPKLQVLASTDFTLDGVDLVILASTEIAQTMVAASVPMLRTLVCDITASHAKRQTEKSSFRARVLDTLRRVRGSRSSRNGIAAAIETVTAFYGRHAQPNPVELHLSLQHDPAPSHKPVSYGPQSRRGSGDIVVEMREFGASDGDRRDDSSSETASRQACS</sequence>
<reference evidence="10" key="4">
    <citation type="journal article" date="2015" name="G3 (Bethesda)">
        <title>Genome sequences of three phytopathogenic species of the Magnaporthaceae family of fungi.</title>
        <authorList>
            <person name="Okagaki L.H."/>
            <person name="Nunes C.C."/>
            <person name="Sailsbery J."/>
            <person name="Clay B."/>
            <person name="Brown D."/>
            <person name="John T."/>
            <person name="Oh Y."/>
            <person name="Young N."/>
            <person name="Fitzgerald M."/>
            <person name="Haas B.J."/>
            <person name="Zeng Q."/>
            <person name="Young S."/>
            <person name="Adiconis X."/>
            <person name="Fan L."/>
            <person name="Levin J.Z."/>
            <person name="Mitchell T.K."/>
            <person name="Okubara P.A."/>
            <person name="Farman M.L."/>
            <person name="Kohn L.M."/>
            <person name="Birren B."/>
            <person name="Ma L.-J."/>
            <person name="Dean R.A."/>
        </authorList>
    </citation>
    <scope>NUCLEOTIDE SEQUENCE</scope>
    <source>
        <strain evidence="10">R3-111a-1</strain>
    </source>
</reference>
<evidence type="ECO:0000313" key="10">
    <source>
        <dbReference type="EnsemblFungi" id="EJT82414"/>
    </source>
</evidence>
<reference evidence="10" key="5">
    <citation type="submission" date="2018-04" db="UniProtKB">
        <authorList>
            <consortium name="EnsemblFungi"/>
        </authorList>
    </citation>
    <scope>IDENTIFICATION</scope>
    <source>
        <strain evidence="10">R3-111a-1</strain>
    </source>
</reference>
<comment type="subcellular location">
    <subcellularLocation>
        <location evidence="1">Membrane</location>
        <topology evidence="1">Multi-pass membrane protein</topology>
    </subcellularLocation>
</comment>